<dbReference type="InterPro" id="IPR030689">
    <property type="entry name" value="Cytochrome_b"/>
</dbReference>
<evidence type="ECO:0000256" key="3">
    <source>
        <dbReference type="ARBA" id="ARBA00013531"/>
    </source>
</evidence>
<dbReference type="CDD" id="cd00290">
    <property type="entry name" value="cytochrome_b_C"/>
    <property type="match status" value="1"/>
</dbReference>
<gene>
    <name evidence="16" type="ORF">MNBD_GAMMA22-1472</name>
</gene>
<evidence type="ECO:0000256" key="10">
    <source>
        <dbReference type="ARBA" id="ARBA00022989"/>
    </source>
</evidence>
<dbReference type="InterPro" id="IPR027387">
    <property type="entry name" value="Cytb/b6-like_sf"/>
</dbReference>
<evidence type="ECO:0000259" key="14">
    <source>
        <dbReference type="PROSITE" id="PS51002"/>
    </source>
</evidence>
<keyword evidence="11" id="KW-0408">Iron</keyword>
<feature type="transmembrane region" description="Helical" evidence="13">
    <location>
        <begin position="88"/>
        <end position="109"/>
    </location>
</feature>
<feature type="transmembrane region" description="Helical" evidence="13">
    <location>
        <begin position="36"/>
        <end position="58"/>
    </location>
</feature>
<dbReference type="PIRSF" id="PIRSF038885">
    <property type="entry name" value="COB"/>
    <property type="match status" value="1"/>
</dbReference>
<dbReference type="GO" id="GO:0016491">
    <property type="term" value="F:oxidoreductase activity"/>
    <property type="evidence" value="ECO:0007669"/>
    <property type="project" value="UniProtKB-KW"/>
</dbReference>
<evidence type="ECO:0000256" key="8">
    <source>
        <dbReference type="ARBA" id="ARBA00022723"/>
    </source>
</evidence>
<sequence>MDKLTAFVGWVDDRFPLTKMWNEHMGQYYAPKNFNFWYFFGSLALLVLVLQIVTGIFLTMNYKPDAQLAFASVEYIMRDVNWGWLIRYMHSTGASAFFIVVYLHMFRGLIYGSYKKPRELIWIFGMFIYVALMAEAFMGYLLPWGQMSYWGAQVIISLFGAIPWVGEPLALWIRGDFVISDATLNRFFAFHVIALPLVLLGLVVAHIIALHEVGSNNPDGVEIKKNKDANGIPLDGIPFHPYYSVKDIVGVVVFLMFFSLVVFFAPEMFGWFLEKDNFIPADPLKTPEHIVPLWYFTPFYAILRAVPDKFLGVVGMGGAIVVLFLLPWLDRSPVKSIRYRGGIYKAALTLFIISFIALGWLGTQPATTLYTNFARGFSIIYFAFFILMPWYTKIDKTKPVPDRVTS</sequence>
<dbReference type="InterPro" id="IPR016174">
    <property type="entry name" value="Di-haem_cyt_TM"/>
</dbReference>
<dbReference type="InterPro" id="IPR048259">
    <property type="entry name" value="Cytochrome_b_N_euk/bac"/>
</dbReference>
<feature type="transmembrane region" description="Helical" evidence="13">
    <location>
        <begin position="373"/>
        <end position="391"/>
    </location>
</feature>
<comment type="cofactor">
    <cofactor evidence="1">
        <name>heme b</name>
        <dbReference type="ChEBI" id="CHEBI:60344"/>
    </cofactor>
</comment>
<comment type="subcellular location">
    <subcellularLocation>
        <location evidence="2">Membrane</location>
        <topology evidence="2">Multi-pass membrane protein</topology>
    </subcellularLocation>
</comment>
<dbReference type="Gene3D" id="1.20.810.10">
    <property type="entry name" value="Cytochrome Bc1 Complex, Chain C"/>
    <property type="match status" value="1"/>
</dbReference>
<keyword evidence="9" id="KW-0249">Electron transport</keyword>
<evidence type="ECO:0000313" key="16">
    <source>
        <dbReference type="EMBL" id="VAW99247.1"/>
    </source>
</evidence>
<evidence type="ECO:0000256" key="13">
    <source>
        <dbReference type="SAM" id="Phobius"/>
    </source>
</evidence>
<evidence type="ECO:0000256" key="9">
    <source>
        <dbReference type="ARBA" id="ARBA00022982"/>
    </source>
</evidence>
<evidence type="ECO:0000256" key="6">
    <source>
        <dbReference type="ARBA" id="ARBA00022660"/>
    </source>
</evidence>
<dbReference type="SUPFAM" id="SSF81342">
    <property type="entry name" value="Transmembrane di-heme cytochromes"/>
    <property type="match status" value="1"/>
</dbReference>
<dbReference type="AlphaFoldDB" id="A0A3B1AIH3"/>
<dbReference type="GO" id="GO:0022904">
    <property type="term" value="P:respiratory electron transport chain"/>
    <property type="evidence" value="ECO:0007669"/>
    <property type="project" value="InterPro"/>
</dbReference>
<reference evidence="16" key="1">
    <citation type="submission" date="2018-06" db="EMBL/GenBank/DDBJ databases">
        <authorList>
            <person name="Zhirakovskaya E."/>
        </authorList>
    </citation>
    <scope>NUCLEOTIDE SEQUENCE</scope>
</reference>
<dbReference type="Pfam" id="PF00032">
    <property type="entry name" value="Cytochrom_B_C"/>
    <property type="match status" value="1"/>
</dbReference>
<organism evidence="16">
    <name type="scientific">hydrothermal vent metagenome</name>
    <dbReference type="NCBI Taxonomy" id="652676"/>
    <lineage>
        <taxon>unclassified sequences</taxon>
        <taxon>metagenomes</taxon>
        <taxon>ecological metagenomes</taxon>
    </lineage>
</organism>
<accession>A0A3B1AIH3</accession>
<keyword evidence="12 13" id="KW-0472">Membrane</keyword>
<evidence type="ECO:0000256" key="11">
    <source>
        <dbReference type="ARBA" id="ARBA00023004"/>
    </source>
</evidence>
<protein>
    <recommendedName>
        <fullName evidence="3">Cytochrome b</fullName>
    </recommendedName>
</protein>
<keyword evidence="16" id="KW-0560">Oxidoreductase</keyword>
<keyword evidence="7 13" id="KW-0812">Transmembrane</keyword>
<feature type="transmembrane region" description="Helical" evidence="13">
    <location>
        <begin position="312"/>
        <end position="330"/>
    </location>
</feature>
<dbReference type="InterPro" id="IPR005798">
    <property type="entry name" value="Cyt_b/b6_C"/>
</dbReference>
<dbReference type="InterPro" id="IPR036150">
    <property type="entry name" value="Cyt_b/b6_C_sf"/>
</dbReference>
<dbReference type="GO" id="GO:0008121">
    <property type="term" value="F:quinol-cytochrome-c reductase activity"/>
    <property type="evidence" value="ECO:0007669"/>
    <property type="project" value="InterPro"/>
</dbReference>
<keyword evidence="6" id="KW-0679">Respiratory chain</keyword>
<evidence type="ECO:0000256" key="1">
    <source>
        <dbReference type="ARBA" id="ARBA00001970"/>
    </source>
</evidence>
<feature type="transmembrane region" description="Helical" evidence="13">
    <location>
        <begin position="187"/>
        <end position="209"/>
    </location>
</feature>
<dbReference type="PROSITE" id="PS51002">
    <property type="entry name" value="CYTB_NTER"/>
    <property type="match status" value="1"/>
</dbReference>
<dbReference type="PANTHER" id="PTHR19271:SF16">
    <property type="entry name" value="CYTOCHROME B"/>
    <property type="match status" value="1"/>
</dbReference>
<feature type="transmembrane region" description="Helical" evidence="13">
    <location>
        <begin position="121"/>
        <end position="142"/>
    </location>
</feature>
<feature type="transmembrane region" description="Helical" evidence="13">
    <location>
        <begin position="248"/>
        <end position="269"/>
    </location>
</feature>
<evidence type="ECO:0000256" key="7">
    <source>
        <dbReference type="ARBA" id="ARBA00022692"/>
    </source>
</evidence>
<dbReference type="InterPro" id="IPR005797">
    <property type="entry name" value="Cyt_b/b6_N"/>
</dbReference>
<feature type="domain" description="Cytochrome b/b6 C-terminal region profile" evidence="15">
    <location>
        <begin position="229"/>
        <end position="402"/>
    </location>
</feature>
<keyword evidence="10 13" id="KW-1133">Transmembrane helix</keyword>
<dbReference type="InterPro" id="IPR048260">
    <property type="entry name" value="Cytochrome_b_C_euk/bac"/>
</dbReference>
<dbReference type="EMBL" id="UOFS01000039">
    <property type="protein sequence ID" value="VAW99247.1"/>
    <property type="molecule type" value="Genomic_DNA"/>
</dbReference>
<evidence type="ECO:0000256" key="4">
    <source>
        <dbReference type="ARBA" id="ARBA00022448"/>
    </source>
</evidence>
<keyword evidence="8" id="KW-0479">Metal-binding</keyword>
<feature type="transmembrane region" description="Helical" evidence="13">
    <location>
        <begin position="342"/>
        <end position="361"/>
    </location>
</feature>
<keyword evidence="4" id="KW-0813">Transport</keyword>
<dbReference type="PROSITE" id="PS51003">
    <property type="entry name" value="CYTB_CTER"/>
    <property type="match status" value="1"/>
</dbReference>
<name>A0A3B1AIH3_9ZZZZ</name>
<dbReference type="FunFam" id="1.20.810.10:FF:000004">
    <property type="entry name" value="Cytochrome b"/>
    <property type="match status" value="1"/>
</dbReference>
<dbReference type="GO" id="GO:0046872">
    <property type="term" value="F:metal ion binding"/>
    <property type="evidence" value="ECO:0007669"/>
    <property type="project" value="UniProtKB-KW"/>
</dbReference>
<dbReference type="CDD" id="cd00284">
    <property type="entry name" value="Cytochrome_b_N"/>
    <property type="match status" value="1"/>
</dbReference>
<dbReference type="SUPFAM" id="SSF81648">
    <property type="entry name" value="a domain/subunit of cytochrome bc1 complex (Ubiquinol-cytochrome c reductase)"/>
    <property type="match status" value="1"/>
</dbReference>
<dbReference type="GO" id="GO:0045275">
    <property type="term" value="C:respiratory chain complex III"/>
    <property type="evidence" value="ECO:0007669"/>
    <property type="project" value="InterPro"/>
</dbReference>
<keyword evidence="5" id="KW-0349">Heme</keyword>
<evidence type="ECO:0000259" key="15">
    <source>
        <dbReference type="PROSITE" id="PS51003"/>
    </source>
</evidence>
<dbReference type="Pfam" id="PF00033">
    <property type="entry name" value="Cytochrome_B"/>
    <property type="match status" value="1"/>
</dbReference>
<evidence type="ECO:0000256" key="5">
    <source>
        <dbReference type="ARBA" id="ARBA00022617"/>
    </source>
</evidence>
<evidence type="ECO:0000256" key="12">
    <source>
        <dbReference type="ARBA" id="ARBA00023136"/>
    </source>
</evidence>
<feature type="domain" description="Cytochrome b/b6 N-terminal region profile" evidence="14">
    <location>
        <begin position="7"/>
        <end position="219"/>
    </location>
</feature>
<feature type="transmembrane region" description="Helical" evidence="13">
    <location>
        <begin position="148"/>
        <end position="166"/>
    </location>
</feature>
<evidence type="ECO:0000256" key="2">
    <source>
        <dbReference type="ARBA" id="ARBA00004141"/>
    </source>
</evidence>
<dbReference type="PANTHER" id="PTHR19271">
    <property type="entry name" value="CYTOCHROME B"/>
    <property type="match status" value="1"/>
</dbReference>
<proteinExistence type="predicted"/>